<feature type="compositionally biased region" description="Low complexity" evidence="1">
    <location>
        <begin position="416"/>
        <end position="432"/>
    </location>
</feature>
<sequence length="636" mass="69588">MDFKPGVFNVPSNPDGNEFTRLSCASREEELTGVMARVSFAQITKTGVTFFDSAKEAIFSKGFAYLDVAFWALADDKSMVSRSIFFRSSPRIWDDIGFSAILDTEAGPIKLVMCNPVNSSNLTTDAEAFLAELREASPPHSRKYIFPTKTYILDGRHAKLLPPENTLSTIITDTLTALACTDVAEVLGPVWDWSVAHTPIQISKIVAEVQKWLRTSLPPLVVVADSAEGSNLFPEFTFRDDLEGRLDTVHARSLPQRPVWPLEQVNLSPSEMWVLPAISNYGVPRRKREANAVPVIMISTELVGWLLAAIDETGHNSQADAAIRSLRAATASIKMTFVHELAHVWVTQKHQGDSPLRRDVVGANVPKYDAAEDERSVGVIEAGNLVETAWLGGPHKLALDNNGWLQFVVCEAKTSASPSTSMTSNSSSDTSSENIQGGSFLNRLVRSSDSNSGDMESDFSTDSEEHEAVSTSPSSSPSSSSPLGSPIQLQRTYGNHVLFHDPEIAAVEGQDRIQYVRVCNDEVLKSLWAPGLPRLSGCIGDLSPLIRAKGFRHLHTPSPSPQPASPPTQRQRPDNLFVGKVVPLYPITDDLPPRWPSVFGRNVPHEAEDPGEGDQRSNADRLQRCTTPKTPGTMDK</sequence>
<feature type="compositionally biased region" description="Low complexity" evidence="1">
    <location>
        <begin position="470"/>
        <end position="486"/>
    </location>
</feature>
<dbReference type="EMBL" id="JACAZI010000034">
    <property type="protein sequence ID" value="KAF7328726.1"/>
    <property type="molecule type" value="Genomic_DNA"/>
</dbReference>
<keyword evidence="3" id="KW-1185">Reference proteome</keyword>
<feature type="region of interest" description="Disordered" evidence="1">
    <location>
        <begin position="553"/>
        <end position="573"/>
    </location>
</feature>
<reference evidence="2" key="1">
    <citation type="submission" date="2020-05" db="EMBL/GenBank/DDBJ databases">
        <title>Mycena genomes resolve the evolution of fungal bioluminescence.</title>
        <authorList>
            <person name="Tsai I.J."/>
        </authorList>
    </citation>
    <scope>NUCLEOTIDE SEQUENCE</scope>
    <source>
        <strain evidence="2">CCC161011</strain>
    </source>
</reference>
<feature type="region of interest" description="Disordered" evidence="1">
    <location>
        <begin position="416"/>
        <end position="487"/>
    </location>
</feature>
<name>A0A8H6WT06_9AGAR</name>
<feature type="compositionally biased region" description="Basic and acidic residues" evidence="1">
    <location>
        <begin position="603"/>
        <end position="623"/>
    </location>
</feature>
<feature type="compositionally biased region" description="Acidic residues" evidence="1">
    <location>
        <begin position="455"/>
        <end position="465"/>
    </location>
</feature>
<dbReference type="OrthoDB" id="3067978at2759"/>
<feature type="compositionally biased region" description="Polar residues" evidence="1">
    <location>
        <begin position="433"/>
        <end position="454"/>
    </location>
</feature>
<dbReference type="Proteomes" id="UP000620124">
    <property type="component" value="Unassembled WGS sequence"/>
</dbReference>
<gene>
    <name evidence="2" type="ORF">MVEN_02501200</name>
</gene>
<comment type="caution">
    <text evidence="2">The sequence shown here is derived from an EMBL/GenBank/DDBJ whole genome shotgun (WGS) entry which is preliminary data.</text>
</comment>
<accession>A0A8H6WT06</accession>
<feature type="region of interest" description="Disordered" evidence="1">
    <location>
        <begin position="592"/>
        <end position="636"/>
    </location>
</feature>
<evidence type="ECO:0000256" key="1">
    <source>
        <dbReference type="SAM" id="MobiDB-lite"/>
    </source>
</evidence>
<proteinExistence type="predicted"/>
<evidence type="ECO:0000313" key="2">
    <source>
        <dbReference type="EMBL" id="KAF7328726.1"/>
    </source>
</evidence>
<evidence type="ECO:0000313" key="3">
    <source>
        <dbReference type="Proteomes" id="UP000620124"/>
    </source>
</evidence>
<organism evidence="2 3">
    <name type="scientific">Mycena venus</name>
    <dbReference type="NCBI Taxonomy" id="2733690"/>
    <lineage>
        <taxon>Eukaryota</taxon>
        <taxon>Fungi</taxon>
        <taxon>Dikarya</taxon>
        <taxon>Basidiomycota</taxon>
        <taxon>Agaricomycotina</taxon>
        <taxon>Agaricomycetes</taxon>
        <taxon>Agaricomycetidae</taxon>
        <taxon>Agaricales</taxon>
        <taxon>Marasmiineae</taxon>
        <taxon>Mycenaceae</taxon>
        <taxon>Mycena</taxon>
    </lineage>
</organism>
<dbReference type="AlphaFoldDB" id="A0A8H6WT06"/>
<protein>
    <submittedName>
        <fullName evidence="2">Uncharacterized protein</fullName>
    </submittedName>
</protein>